<dbReference type="InterPro" id="IPR025669">
    <property type="entry name" value="AAA_dom"/>
</dbReference>
<organism evidence="2 3">
    <name type="scientific">Leptolyngbya subtilissima DQ-A4</name>
    <dbReference type="NCBI Taxonomy" id="2933933"/>
    <lineage>
        <taxon>Bacteria</taxon>
        <taxon>Bacillati</taxon>
        <taxon>Cyanobacteriota</taxon>
        <taxon>Cyanophyceae</taxon>
        <taxon>Leptolyngbyales</taxon>
        <taxon>Leptolyngbyaceae</taxon>
        <taxon>Leptolyngbya group</taxon>
        <taxon>Leptolyngbya</taxon>
    </lineage>
</organism>
<dbReference type="InterPro" id="IPR050678">
    <property type="entry name" value="DNA_Partitioning_ATPase"/>
</dbReference>
<evidence type="ECO:0000313" key="3">
    <source>
        <dbReference type="Proteomes" id="UP001482513"/>
    </source>
</evidence>
<dbReference type="EMBL" id="JAMPKX010000001">
    <property type="protein sequence ID" value="MEP0945397.1"/>
    <property type="molecule type" value="Genomic_DNA"/>
</dbReference>
<dbReference type="PANTHER" id="PTHR13696">
    <property type="entry name" value="P-LOOP CONTAINING NUCLEOSIDE TRIPHOSPHATE HYDROLASE"/>
    <property type="match status" value="1"/>
</dbReference>
<dbReference type="SUPFAM" id="SSF52540">
    <property type="entry name" value="P-loop containing nucleoside triphosphate hydrolases"/>
    <property type="match status" value="1"/>
</dbReference>
<feature type="domain" description="AAA" evidence="1">
    <location>
        <begin position="162"/>
        <end position="337"/>
    </location>
</feature>
<name>A0ABV0JXZ8_9CYAN</name>
<dbReference type="CDD" id="cd02042">
    <property type="entry name" value="ParAB_family"/>
    <property type="match status" value="1"/>
</dbReference>
<proteinExistence type="predicted"/>
<gene>
    <name evidence="2" type="ORF">NC992_00790</name>
</gene>
<comment type="caution">
    <text evidence="2">The sequence shown here is derived from an EMBL/GenBank/DDBJ whole genome shotgun (WGS) entry which is preliminary data.</text>
</comment>
<keyword evidence="3" id="KW-1185">Reference proteome</keyword>
<dbReference type="InterPro" id="IPR027417">
    <property type="entry name" value="P-loop_NTPase"/>
</dbReference>
<dbReference type="Proteomes" id="UP001482513">
    <property type="component" value="Unassembled WGS sequence"/>
</dbReference>
<accession>A0ABV0JXZ8</accession>
<dbReference type="RefSeq" id="WP_190698079.1">
    <property type="nucleotide sequence ID" value="NZ_JAMPKX010000001.1"/>
</dbReference>
<dbReference type="PANTHER" id="PTHR13696:SF52">
    <property type="entry name" value="PARA FAMILY PROTEIN CT_582"/>
    <property type="match status" value="1"/>
</dbReference>
<reference evidence="2 3" key="1">
    <citation type="submission" date="2022-04" db="EMBL/GenBank/DDBJ databases">
        <title>Positive selection, recombination, and allopatry shape intraspecific diversity of widespread and dominant cyanobacteria.</title>
        <authorList>
            <person name="Wei J."/>
            <person name="Shu W."/>
            <person name="Hu C."/>
        </authorList>
    </citation>
    <scope>NUCLEOTIDE SEQUENCE [LARGE SCALE GENOMIC DNA]</scope>
    <source>
        <strain evidence="2 3">DQ-A4</strain>
    </source>
</reference>
<evidence type="ECO:0000313" key="2">
    <source>
        <dbReference type="EMBL" id="MEP0945397.1"/>
    </source>
</evidence>
<dbReference type="Gene3D" id="3.40.50.300">
    <property type="entry name" value="P-loop containing nucleotide triphosphate hydrolases"/>
    <property type="match status" value="1"/>
</dbReference>
<protein>
    <submittedName>
        <fullName evidence="2">ParA family protein</fullName>
    </submittedName>
</protein>
<sequence>MNLEEALQALPPDAAEVIVEGNFSRAFLKALGFEDLEMVPGFRVGRLTVDHAARKNAGDDIFLHSQANPYLYMEVKGRSANFADERHPDYRKASLQLKRYLLAPSSASVEWGILTNSLHAQLFRKHGKIVHPVTPCIPLSGNIQQIVKELKERIETPQRALIVAVYNNKGGVGKTTTTLNLAAALAIFKKRVLTVDFDPNQSDLGDALNLPPLKGKILDVLKSKESIVREIITTYKFEHPRLKEPWGFDIILADEDLVTEFDEVKVKQQVKFHALRRVLESVQHDYDYILIDAPPNWRIFAQKAVCAADVVLIPARHDNLHSLQNAGTAITKFIPEAQARRREVGDSGPIALPIFMNNALRPKGPTVQLMHQAIAKIIKDTKSNSGGFDLTPYFYPKYRKGHENLKILAIPYMAFISKADFMHMPAAFAFKAAREQYMNLAKEYFL</sequence>
<evidence type="ECO:0000259" key="1">
    <source>
        <dbReference type="Pfam" id="PF13614"/>
    </source>
</evidence>
<dbReference type="Pfam" id="PF13614">
    <property type="entry name" value="AAA_31"/>
    <property type="match status" value="1"/>
</dbReference>